<evidence type="ECO:0000313" key="3">
    <source>
        <dbReference type="EMBL" id="CAL5130574.1"/>
    </source>
</evidence>
<proteinExistence type="predicted"/>
<sequence>MYTLILLACLFSQFMWMNEAASCGYENLNADVTDKTMAVTFAESEVANCYYYILADKGNKVQITLTTLPTTVTDGHVLVEGVEDSSPGMKYVLAPQGATVTTASRSAGVTMTGNFGNQSTVAFTYKAVNKGSSAYVGNILIVLTLISVMCGIQSR</sequence>
<evidence type="ECO:0008006" key="5">
    <source>
        <dbReference type="Google" id="ProtNLM"/>
    </source>
</evidence>
<dbReference type="EMBL" id="CAXLJL010000068">
    <property type="protein sequence ID" value="CAL5130574.1"/>
    <property type="molecule type" value="Genomic_DNA"/>
</dbReference>
<gene>
    <name evidence="2" type="ORF">CDAUBV1_LOCUS2633</name>
    <name evidence="3" type="ORF">CDAUBV1_LOCUS2634</name>
</gene>
<organism evidence="3 4">
    <name type="scientific">Calicophoron daubneyi</name>
    <name type="common">Rumen fluke</name>
    <name type="synonym">Paramphistomum daubneyi</name>
    <dbReference type="NCBI Taxonomy" id="300641"/>
    <lineage>
        <taxon>Eukaryota</taxon>
        <taxon>Metazoa</taxon>
        <taxon>Spiralia</taxon>
        <taxon>Lophotrochozoa</taxon>
        <taxon>Platyhelminthes</taxon>
        <taxon>Trematoda</taxon>
        <taxon>Digenea</taxon>
        <taxon>Plagiorchiida</taxon>
        <taxon>Pronocephalata</taxon>
        <taxon>Paramphistomoidea</taxon>
        <taxon>Paramphistomidae</taxon>
        <taxon>Calicophoron</taxon>
    </lineage>
</organism>
<dbReference type="Proteomes" id="UP001497525">
    <property type="component" value="Unassembled WGS sequence"/>
</dbReference>
<reference evidence="3" key="1">
    <citation type="submission" date="2024-06" db="EMBL/GenBank/DDBJ databases">
        <authorList>
            <person name="Liu X."/>
            <person name="Lenzi L."/>
            <person name="Haldenby T S."/>
            <person name="Uol C."/>
        </authorList>
    </citation>
    <scope>NUCLEOTIDE SEQUENCE</scope>
</reference>
<comment type="caution">
    <text evidence="3">The sequence shown here is derived from an EMBL/GenBank/DDBJ whole genome shotgun (WGS) entry which is preliminary data.</text>
</comment>
<feature type="signal peptide" evidence="1">
    <location>
        <begin position="1"/>
        <end position="20"/>
    </location>
</feature>
<dbReference type="EMBL" id="CAXLJL010000068">
    <property type="protein sequence ID" value="CAL5130572.1"/>
    <property type="molecule type" value="Genomic_DNA"/>
</dbReference>
<dbReference type="AlphaFoldDB" id="A0AAV2T3N5"/>
<accession>A0AAV2T3N5</accession>
<keyword evidence="1" id="KW-0732">Signal</keyword>
<evidence type="ECO:0000313" key="4">
    <source>
        <dbReference type="Proteomes" id="UP001497525"/>
    </source>
</evidence>
<evidence type="ECO:0000313" key="2">
    <source>
        <dbReference type="EMBL" id="CAL5130572.1"/>
    </source>
</evidence>
<dbReference type="EMBL" id="CAXLJL010000068">
    <property type="protein sequence ID" value="CAL5130573.1"/>
    <property type="molecule type" value="Genomic_DNA"/>
</dbReference>
<protein>
    <recommendedName>
        <fullName evidence="5">CUB domain-containing protein</fullName>
    </recommendedName>
</protein>
<name>A0AAV2T3N5_CALDB</name>
<feature type="chain" id="PRO_5043291165" description="CUB domain-containing protein" evidence="1">
    <location>
        <begin position="21"/>
        <end position="155"/>
    </location>
</feature>
<evidence type="ECO:0000256" key="1">
    <source>
        <dbReference type="SAM" id="SignalP"/>
    </source>
</evidence>